<sequence length="294" mass="30926">IAMNESALEEGTDYTVAGSVVTFQKAFLASLPEGTTSLAFSFDKGADKNVTLVIKDSSAGGSISVNDDDAGIRYEGAWNRSYNRGLGDYKDDVHFLENNGEYMEYPFTGTGIELYSELDPSQGDIDIYVDGDFKQTLSTSNAGRLANQSVYHIAGLTDGPHTLKAVKKSGVFMLVDQLKVTLPDLITPQSANFDKAASEQADVTAAIAAGRTLSGISGNGTPLAAGNDYAVTDDQVTIKKGYLAARPVGTANLIFSFSGGAEQVLAIEVADSDAQNSTISPAEASFDKNTAELA</sequence>
<evidence type="ECO:0000256" key="2">
    <source>
        <dbReference type="ARBA" id="ARBA00023001"/>
    </source>
</evidence>
<dbReference type="Gene3D" id="2.60.120.260">
    <property type="entry name" value="Galactose-binding domain-like"/>
    <property type="match status" value="1"/>
</dbReference>
<evidence type="ECO:0000259" key="5">
    <source>
        <dbReference type="Pfam" id="PF03442"/>
    </source>
</evidence>
<evidence type="ECO:0000313" key="6">
    <source>
        <dbReference type="EMBL" id="MBW7460568.1"/>
    </source>
</evidence>
<evidence type="ECO:0000256" key="1">
    <source>
        <dbReference type="ARBA" id="ARBA00022729"/>
    </source>
</evidence>
<keyword evidence="3" id="KW-0119">Carbohydrate metabolism</keyword>
<evidence type="ECO:0000256" key="4">
    <source>
        <dbReference type="ARBA" id="ARBA00023326"/>
    </source>
</evidence>
<dbReference type="SUPFAM" id="SSF81296">
    <property type="entry name" value="E set domains"/>
    <property type="match status" value="2"/>
</dbReference>
<dbReference type="Proteomes" id="UP001519887">
    <property type="component" value="Unassembled WGS sequence"/>
</dbReference>
<keyword evidence="1" id="KW-0732">Signal</keyword>
<name>A0ABS7CI03_9BACL</name>
<feature type="domain" description="Carbohydrate binding X2" evidence="5">
    <location>
        <begin position="186"/>
        <end position="267"/>
    </location>
</feature>
<dbReference type="InterPro" id="IPR005102">
    <property type="entry name" value="Carbo-bd_X2"/>
</dbReference>
<keyword evidence="2" id="KW-0136">Cellulose degradation</keyword>
<dbReference type="InterPro" id="IPR014756">
    <property type="entry name" value="Ig_E-set"/>
</dbReference>
<keyword evidence="4" id="KW-0624">Polysaccharide degradation</keyword>
<dbReference type="Gene3D" id="2.60.40.10">
    <property type="entry name" value="Immunoglobulins"/>
    <property type="match status" value="2"/>
</dbReference>
<evidence type="ECO:0000313" key="7">
    <source>
        <dbReference type="Proteomes" id="UP001519887"/>
    </source>
</evidence>
<comment type="caution">
    <text evidence="6">The sequence shown here is derived from an EMBL/GenBank/DDBJ whole genome shotgun (WGS) entry which is preliminary data.</text>
</comment>
<keyword evidence="7" id="KW-1185">Reference proteome</keyword>
<feature type="domain" description="Carbohydrate binding X2" evidence="5">
    <location>
        <begin position="4"/>
        <end position="51"/>
    </location>
</feature>
<reference evidence="6 7" key="1">
    <citation type="submission" date="2021-07" db="EMBL/GenBank/DDBJ databases">
        <title>Paenibacillus radiodurans sp. nov., isolated from the southeastern edge of Tengger Desert.</title>
        <authorList>
            <person name="Zhang G."/>
        </authorList>
    </citation>
    <scope>NUCLEOTIDE SEQUENCE [LARGE SCALE GENOMIC DNA]</scope>
    <source>
        <strain evidence="6 7">CCM 7311</strain>
    </source>
</reference>
<dbReference type="EMBL" id="JAHZIK010002309">
    <property type="protein sequence ID" value="MBW7460568.1"/>
    <property type="molecule type" value="Genomic_DNA"/>
</dbReference>
<dbReference type="Pfam" id="PF03442">
    <property type="entry name" value="CBM_X2"/>
    <property type="match status" value="2"/>
</dbReference>
<feature type="non-terminal residue" evidence="6">
    <location>
        <position position="1"/>
    </location>
</feature>
<evidence type="ECO:0000256" key="3">
    <source>
        <dbReference type="ARBA" id="ARBA00023277"/>
    </source>
</evidence>
<dbReference type="InterPro" id="IPR013783">
    <property type="entry name" value="Ig-like_fold"/>
</dbReference>
<organism evidence="6 7">
    <name type="scientific">Paenibacillus sepulcri</name>
    <dbReference type="NCBI Taxonomy" id="359917"/>
    <lineage>
        <taxon>Bacteria</taxon>
        <taxon>Bacillati</taxon>
        <taxon>Bacillota</taxon>
        <taxon>Bacilli</taxon>
        <taxon>Bacillales</taxon>
        <taxon>Paenibacillaceae</taxon>
        <taxon>Paenibacillus</taxon>
    </lineage>
</organism>
<gene>
    <name evidence="6" type="ORF">K0U00_41540</name>
</gene>
<protein>
    <recommendedName>
        <fullName evidence="5">Carbohydrate binding X2 domain-containing protein</fullName>
    </recommendedName>
</protein>
<feature type="non-terminal residue" evidence="6">
    <location>
        <position position="294"/>
    </location>
</feature>
<accession>A0ABS7CI03</accession>
<proteinExistence type="predicted"/>